<reference evidence="1 2" key="1">
    <citation type="journal article" date="2020" name="Nat. Food">
        <title>A phased Vanilla planifolia genome enables genetic improvement of flavour and production.</title>
        <authorList>
            <person name="Hasing T."/>
            <person name="Tang H."/>
            <person name="Brym M."/>
            <person name="Khazi F."/>
            <person name="Huang T."/>
            <person name="Chambers A.H."/>
        </authorList>
    </citation>
    <scope>NUCLEOTIDE SEQUENCE [LARGE SCALE GENOMIC DNA]</scope>
    <source>
        <tissue evidence="1">Leaf</tissue>
    </source>
</reference>
<gene>
    <name evidence="1" type="ORF">HPP92_004261</name>
</gene>
<accession>A0A835VC47</accession>
<dbReference type="Proteomes" id="UP000639772">
    <property type="component" value="Unassembled WGS sequence"/>
</dbReference>
<evidence type="ECO:0000313" key="2">
    <source>
        <dbReference type="Proteomes" id="UP000639772"/>
    </source>
</evidence>
<protein>
    <submittedName>
        <fullName evidence="1">Uncharacterized protein</fullName>
    </submittedName>
</protein>
<dbReference type="AlphaFoldDB" id="A0A835VC47"/>
<comment type="caution">
    <text evidence="1">The sequence shown here is derived from an EMBL/GenBank/DDBJ whole genome shotgun (WGS) entry which is preliminary data.</text>
</comment>
<sequence>MAEIAPVGFDPKVNNWWCCHVGVNDQHVRRDEKVIDQIYLRTGALSWRTDGEDELDVGWSPLPSHDLP</sequence>
<proteinExistence type="predicted"/>
<feature type="non-terminal residue" evidence="1">
    <location>
        <position position="1"/>
    </location>
</feature>
<dbReference type="EMBL" id="JADCNM010000002">
    <property type="protein sequence ID" value="KAG0493267.1"/>
    <property type="molecule type" value="Genomic_DNA"/>
</dbReference>
<name>A0A835VC47_VANPL</name>
<organism evidence="1 2">
    <name type="scientific">Vanilla planifolia</name>
    <name type="common">Vanilla</name>
    <dbReference type="NCBI Taxonomy" id="51239"/>
    <lineage>
        <taxon>Eukaryota</taxon>
        <taxon>Viridiplantae</taxon>
        <taxon>Streptophyta</taxon>
        <taxon>Embryophyta</taxon>
        <taxon>Tracheophyta</taxon>
        <taxon>Spermatophyta</taxon>
        <taxon>Magnoliopsida</taxon>
        <taxon>Liliopsida</taxon>
        <taxon>Asparagales</taxon>
        <taxon>Orchidaceae</taxon>
        <taxon>Vanilloideae</taxon>
        <taxon>Vanilleae</taxon>
        <taxon>Vanilla</taxon>
    </lineage>
</organism>
<evidence type="ECO:0000313" key="1">
    <source>
        <dbReference type="EMBL" id="KAG0493267.1"/>
    </source>
</evidence>